<accession>A0ACC6SA09</accession>
<name>A0ACC6SA09_9BACI</name>
<comment type="caution">
    <text evidence="1">The sequence shown here is derived from an EMBL/GenBank/DDBJ whole genome shotgun (WGS) entry which is preliminary data.</text>
</comment>
<gene>
    <name evidence="1" type="ORF">WMO40_08975</name>
</gene>
<proteinExistence type="predicted"/>
<protein>
    <submittedName>
        <fullName evidence="1">Uncharacterized protein</fullName>
    </submittedName>
</protein>
<dbReference type="Proteomes" id="UP001439875">
    <property type="component" value="Unassembled WGS sequence"/>
</dbReference>
<dbReference type="EMBL" id="JBBMEW010000005">
    <property type="protein sequence ID" value="MEQ2526832.1"/>
    <property type="molecule type" value="Genomic_DNA"/>
</dbReference>
<keyword evidence="2" id="KW-1185">Reference proteome</keyword>
<evidence type="ECO:0000313" key="2">
    <source>
        <dbReference type="Proteomes" id="UP001439875"/>
    </source>
</evidence>
<sequence>MDEILKAIQQLENRMNDKFEKIDEKFDKIDGKFDKIDERFDTMEGKMEQMVGQLDRMENTLNIVARTANDDTVAILKRIDNNTQSITKDIEYLSEQIGKHEMYFHRINEK</sequence>
<organism evidence="1 2">
    <name type="scientific">Robertmurraya yapensis</name>
    <name type="common">ex Hitch et al 2024</name>
    <dbReference type="NCBI Taxonomy" id="3133160"/>
    <lineage>
        <taxon>Bacteria</taxon>
        <taxon>Bacillati</taxon>
        <taxon>Bacillota</taxon>
        <taxon>Bacilli</taxon>
        <taxon>Bacillales</taxon>
        <taxon>Bacillaceae</taxon>
        <taxon>Robertmurraya</taxon>
    </lineage>
</organism>
<reference evidence="1" key="1">
    <citation type="submission" date="2024-03" db="EMBL/GenBank/DDBJ databases">
        <title>Human intestinal bacterial collection.</title>
        <authorList>
            <person name="Pauvert C."/>
            <person name="Hitch T.C.A."/>
            <person name="Clavel T."/>
        </authorList>
    </citation>
    <scope>NUCLEOTIDE SEQUENCE</scope>
    <source>
        <strain evidence="1">CLA-AA-H227</strain>
    </source>
</reference>
<evidence type="ECO:0000313" key="1">
    <source>
        <dbReference type="EMBL" id="MEQ2526832.1"/>
    </source>
</evidence>